<keyword evidence="6" id="KW-0443">Lipid metabolism</keyword>
<dbReference type="NCBIfam" id="NF004957">
    <property type="entry name" value="PRK06300.1"/>
    <property type="match status" value="1"/>
</dbReference>
<dbReference type="Gene3D" id="1.10.8.400">
    <property type="entry name" value="Enoyl acyl carrier protein reductase"/>
    <property type="match status" value="1"/>
</dbReference>
<evidence type="ECO:0000313" key="10">
    <source>
        <dbReference type="EMBL" id="CAD8985921.1"/>
    </source>
</evidence>
<organism evidence="9">
    <name type="scientific">Hemiselmis andersenii</name>
    <name type="common">Cryptophyte alga</name>
    <dbReference type="NCBI Taxonomy" id="464988"/>
    <lineage>
        <taxon>Eukaryota</taxon>
        <taxon>Cryptophyceae</taxon>
        <taxon>Cryptomonadales</taxon>
        <taxon>Hemiselmidaceae</taxon>
        <taxon>Hemiselmis</taxon>
    </lineage>
</organism>
<dbReference type="InterPro" id="IPR002347">
    <property type="entry name" value="SDR_fam"/>
</dbReference>
<evidence type="ECO:0000256" key="6">
    <source>
        <dbReference type="ARBA" id="ARBA00023098"/>
    </source>
</evidence>
<dbReference type="PRINTS" id="PR00081">
    <property type="entry name" value="GDHRDH"/>
</dbReference>
<keyword evidence="7" id="KW-0275">Fatty acid biosynthesis</keyword>
<dbReference type="PANTHER" id="PTHR43159:SF2">
    <property type="entry name" value="ENOYL-[ACYL-CARRIER-PROTEIN] REDUCTASE [NADH], CHLOROPLASTIC"/>
    <property type="match status" value="1"/>
</dbReference>
<dbReference type="SUPFAM" id="SSF51735">
    <property type="entry name" value="NAD(P)-binding Rossmann-fold domains"/>
    <property type="match status" value="1"/>
</dbReference>
<accession>A0A6U4MP73</accession>
<protein>
    <recommendedName>
        <fullName evidence="11">Enoyl-[acyl-carrier-protein] reductase (NADH)</fullName>
    </recommendedName>
</protein>
<dbReference type="InterPro" id="IPR036291">
    <property type="entry name" value="NAD(P)-bd_dom_sf"/>
</dbReference>
<keyword evidence="5" id="KW-0560">Oxidoreductase</keyword>
<dbReference type="InterPro" id="IPR014358">
    <property type="entry name" value="Enoyl-ACP_Rdtase_NADH"/>
</dbReference>
<dbReference type="GO" id="GO:0004318">
    <property type="term" value="F:enoyl-[acyl-carrier-protein] reductase (NADH) activity"/>
    <property type="evidence" value="ECO:0007669"/>
    <property type="project" value="InterPro"/>
</dbReference>
<evidence type="ECO:0000256" key="5">
    <source>
        <dbReference type="ARBA" id="ARBA00023002"/>
    </source>
</evidence>
<dbReference type="EMBL" id="HBFX01061229">
    <property type="protein sequence ID" value="CAD8985921.1"/>
    <property type="molecule type" value="Transcribed_RNA"/>
</dbReference>
<evidence type="ECO:0000313" key="9">
    <source>
        <dbReference type="EMBL" id="CAD8753751.1"/>
    </source>
</evidence>
<feature type="signal peptide" evidence="8">
    <location>
        <begin position="1"/>
        <end position="24"/>
    </location>
</feature>
<dbReference type="Gene3D" id="3.40.50.720">
    <property type="entry name" value="NAD(P)-binding Rossmann-like Domain"/>
    <property type="match status" value="1"/>
</dbReference>
<evidence type="ECO:0000256" key="4">
    <source>
        <dbReference type="ARBA" id="ARBA00022832"/>
    </source>
</evidence>
<keyword evidence="8" id="KW-0732">Signal</keyword>
<keyword evidence="4" id="KW-0276">Fatty acid metabolism</keyword>
<evidence type="ECO:0000256" key="3">
    <source>
        <dbReference type="ARBA" id="ARBA00022516"/>
    </source>
</evidence>
<name>A0A6U4MP73_HEMAN</name>
<dbReference type="Pfam" id="PF13561">
    <property type="entry name" value="adh_short_C2"/>
    <property type="match status" value="1"/>
</dbReference>
<dbReference type="GO" id="GO:0006633">
    <property type="term" value="P:fatty acid biosynthetic process"/>
    <property type="evidence" value="ECO:0007669"/>
    <property type="project" value="UniProtKB-KW"/>
</dbReference>
<evidence type="ECO:0000256" key="7">
    <source>
        <dbReference type="ARBA" id="ARBA00023160"/>
    </source>
</evidence>
<gene>
    <name evidence="10" type="ORF">HAND00432_LOCUS36934</name>
    <name evidence="9" type="ORF">HAND1043_LOCUS20258</name>
</gene>
<reference evidence="9" key="1">
    <citation type="submission" date="2021-01" db="EMBL/GenBank/DDBJ databases">
        <authorList>
            <person name="Corre E."/>
            <person name="Pelletier E."/>
            <person name="Niang G."/>
            <person name="Scheremetjew M."/>
            <person name="Finn R."/>
            <person name="Kale V."/>
            <person name="Holt S."/>
            <person name="Cochrane G."/>
            <person name="Meng A."/>
            <person name="Brown T."/>
            <person name="Cohen L."/>
        </authorList>
    </citation>
    <scope>NUCLEOTIDE SEQUENCE</scope>
    <source>
        <strain evidence="9">CCMP441</strain>
        <strain evidence="10">CCMP644</strain>
    </source>
</reference>
<dbReference type="EMBL" id="HBFK01033376">
    <property type="protein sequence ID" value="CAD8753751.1"/>
    <property type="molecule type" value="Transcribed_RNA"/>
</dbReference>
<evidence type="ECO:0000256" key="2">
    <source>
        <dbReference type="ARBA" id="ARBA00009233"/>
    </source>
</evidence>
<sequence length="408" mass="42677">MLVTKISVVAALGALAAFTSPSEAFTAPSCVGFGRSVAAQSAVGRIPKLGLSHATKAPLAAAPRAQKSGVTGCSMAGYNIDLTGKVAFVAGVADASGYGWAIAKQLANAGCTIIVGTWPPVMTLFERGLKKGFGEDGMLDNGEQMKIEKIYPLDAMFSTPDEVDEATKSNKRYAGLEGYDIKSCAEKVKADYGKVDFLIHSLANGPEVTKPLLETSRNGYLAASSASAYSMISMLQHFGPLMPEGGSAISLTYIASERVVPGYGGGMSSAKAQLESDTKVLSWEAGRMYGIRVNTISAGPLASRAAVAIKKGGAGERNYIDYCIDYNIANTPLPKPLYADDVGKTALALCSDLTTAVTGTCQYVDNGMHAMGLTVDSGSFKEYIDKQGGVPWDGWKPDVGAKRLAGKE</sequence>
<dbReference type="AlphaFoldDB" id="A0A6U4MP73"/>
<evidence type="ECO:0000256" key="1">
    <source>
        <dbReference type="ARBA" id="ARBA00005189"/>
    </source>
</evidence>
<evidence type="ECO:0008006" key="11">
    <source>
        <dbReference type="Google" id="ProtNLM"/>
    </source>
</evidence>
<keyword evidence="3" id="KW-0444">Lipid biosynthesis</keyword>
<dbReference type="PANTHER" id="PTHR43159">
    <property type="entry name" value="ENOYL-[ACYL-CARRIER-PROTEIN] REDUCTASE"/>
    <property type="match status" value="1"/>
</dbReference>
<comment type="pathway">
    <text evidence="1">Lipid metabolism.</text>
</comment>
<proteinExistence type="inferred from homology"/>
<feature type="chain" id="PRO_5036192116" description="Enoyl-[acyl-carrier-protein] reductase (NADH)" evidence="8">
    <location>
        <begin position="25"/>
        <end position="408"/>
    </location>
</feature>
<evidence type="ECO:0000256" key="8">
    <source>
        <dbReference type="SAM" id="SignalP"/>
    </source>
</evidence>
<comment type="similarity">
    <text evidence="2">Belongs to the short-chain dehydrogenases/reductases (SDR) family. FabI subfamily.</text>
</comment>